<evidence type="ECO:0000256" key="2">
    <source>
        <dbReference type="SAM" id="MobiDB-lite"/>
    </source>
</evidence>
<keyword evidence="4" id="KW-0645">Protease</keyword>
<comment type="caution">
    <text evidence="4">The sequence shown here is derived from an EMBL/GenBank/DDBJ whole genome shotgun (WGS) entry which is preliminary data.</text>
</comment>
<dbReference type="PRINTS" id="PR00721">
    <property type="entry name" value="STOMATIN"/>
</dbReference>
<organism evidence="4 5">
    <name type="scientific">Paenibacillus silagei</name>
    <dbReference type="NCBI Taxonomy" id="1670801"/>
    <lineage>
        <taxon>Bacteria</taxon>
        <taxon>Bacillati</taxon>
        <taxon>Bacillota</taxon>
        <taxon>Bacilli</taxon>
        <taxon>Bacillales</taxon>
        <taxon>Paenibacillaceae</taxon>
        <taxon>Paenibacillus</taxon>
    </lineage>
</organism>
<comment type="similarity">
    <text evidence="1">Belongs to the band 7/mec-2 family.</text>
</comment>
<feature type="domain" description="Band 7" evidence="3">
    <location>
        <begin position="201"/>
        <end position="359"/>
    </location>
</feature>
<evidence type="ECO:0000259" key="3">
    <source>
        <dbReference type="SMART" id="SM00244"/>
    </source>
</evidence>
<dbReference type="PANTHER" id="PTHR10264:SF83">
    <property type="entry name" value="BLL5629 PROTEIN"/>
    <property type="match status" value="1"/>
</dbReference>
<dbReference type="InterPro" id="IPR036013">
    <property type="entry name" value="Band_7/SPFH_dom_sf"/>
</dbReference>
<evidence type="ECO:0000313" key="4">
    <source>
        <dbReference type="EMBL" id="MBP2113378.1"/>
    </source>
</evidence>
<dbReference type="GO" id="GO:0008233">
    <property type="term" value="F:peptidase activity"/>
    <property type="evidence" value="ECO:0007669"/>
    <property type="project" value="UniProtKB-KW"/>
</dbReference>
<dbReference type="PANTHER" id="PTHR10264">
    <property type="entry name" value="BAND 7 PROTEIN-RELATED"/>
    <property type="match status" value="1"/>
</dbReference>
<feature type="region of interest" description="Disordered" evidence="2">
    <location>
        <begin position="24"/>
        <end position="48"/>
    </location>
</feature>
<dbReference type="Gene3D" id="3.30.479.30">
    <property type="entry name" value="Band 7 domain"/>
    <property type="match status" value="1"/>
</dbReference>
<reference evidence="4 5" key="1">
    <citation type="submission" date="2021-03" db="EMBL/GenBank/DDBJ databases">
        <title>Genomic Encyclopedia of Type Strains, Phase IV (KMG-IV): sequencing the most valuable type-strain genomes for metagenomic binning, comparative biology and taxonomic classification.</title>
        <authorList>
            <person name="Goeker M."/>
        </authorList>
    </citation>
    <scope>NUCLEOTIDE SEQUENCE [LARGE SCALE GENOMIC DNA]</scope>
    <source>
        <strain evidence="4 5">DSM 101953</strain>
    </source>
</reference>
<keyword evidence="4" id="KW-0378">Hydrolase</keyword>
<dbReference type="SMART" id="SM00244">
    <property type="entry name" value="PHB"/>
    <property type="match status" value="1"/>
</dbReference>
<dbReference type="InterPro" id="IPR001107">
    <property type="entry name" value="Band_7"/>
</dbReference>
<keyword evidence="5" id="KW-1185">Reference proteome</keyword>
<dbReference type="EMBL" id="JAGGLV010000011">
    <property type="protein sequence ID" value="MBP2113378.1"/>
    <property type="molecule type" value="Genomic_DNA"/>
</dbReference>
<evidence type="ECO:0000256" key="1">
    <source>
        <dbReference type="ARBA" id="ARBA00008164"/>
    </source>
</evidence>
<proteinExistence type="inferred from homology"/>
<gene>
    <name evidence="4" type="ORF">J2Z70_003538</name>
</gene>
<dbReference type="SUPFAM" id="SSF117892">
    <property type="entry name" value="Band 7/SPFH domain"/>
    <property type="match status" value="1"/>
</dbReference>
<dbReference type="Pfam" id="PF01145">
    <property type="entry name" value="Band_7"/>
    <property type="match status" value="1"/>
</dbReference>
<sequence length="434" mass="49414">MDTDGAAAGEELARTEGNEGYLKVGLASGLKSPPGPPGRPPVSNVIPPDLQRDSVIHWPIKNGVIHMMLKPITIQADQRGLLFHKGSYVKRLLPGTYRYFSWSQHTVVVLNIGRPFNVEGKDLELFLQEDELLKELDVVRVQDHEIVLHYEDGQFKQLLKPGVYAYWNLLRKHTFVHTDIRQPELPAGIDRSIIPKLTPYVQCYEIASYEQGFLFYDHTLQRELTPGKYYFWKGPVSVLTKTVDLRQQQMDLVGQEMMTEDKVSLRLNFVCQYTIVSPHRVLEMKGFDEQIHIQLQLLLREYVGTLKLDDLLKRKEDVATFILSRIQEKGEEFGVRFVGAGVKDVILPGEMKDILNTVLLAEKKAQANLLTRREETASTRSLLNTAKLMDENQTLFRLKELEFLEKICDRIGSISVTGGGDLLERLSSLIGANK</sequence>
<dbReference type="CDD" id="cd13438">
    <property type="entry name" value="SPFH_eoslipins_u2"/>
    <property type="match status" value="1"/>
</dbReference>
<accession>A0ABS4NTI7</accession>
<dbReference type="InterPro" id="IPR043202">
    <property type="entry name" value="Band-7_stomatin-like"/>
</dbReference>
<dbReference type="GO" id="GO:0006508">
    <property type="term" value="P:proteolysis"/>
    <property type="evidence" value="ECO:0007669"/>
    <property type="project" value="UniProtKB-KW"/>
</dbReference>
<evidence type="ECO:0000313" key="5">
    <source>
        <dbReference type="Proteomes" id="UP000773462"/>
    </source>
</evidence>
<protein>
    <submittedName>
        <fullName evidence="4">Regulator of protease activity HflC (Stomatin/prohibitin superfamily)</fullName>
    </submittedName>
</protein>
<dbReference type="InterPro" id="IPR001972">
    <property type="entry name" value="Stomatin_HflK_fam"/>
</dbReference>
<name>A0ABS4NTI7_9BACL</name>
<dbReference type="Proteomes" id="UP000773462">
    <property type="component" value="Unassembled WGS sequence"/>
</dbReference>